<dbReference type="EC" id="3.2.1.39" evidence="3"/>
<evidence type="ECO:0000256" key="3">
    <source>
        <dbReference type="ARBA" id="ARBA00012780"/>
    </source>
</evidence>
<gene>
    <name evidence="12" type="primary">AlNc14C62G4501</name>
    <name evidence="12" type="ORF">ALNC14_051900</name>
</gene>
<dbReference type="HOGENOM" id="CLU_005482_4_1_1"/>
<dbReference type="GO" id="GO:0000272">
    <property type="term" value="P:polysaccharide catabolic process"/>
    <property type="evidence" value="ECO:0007669"/>
    <property type="project" value="UniProtKB-KW"/>
</dbReference>
<keyword evidence="5" id="KW-0119">Carbohydrate metabolism</keyword>
<evidence type="ECO:0000256" key="7">
    <source>
        <dbReference type="ARBA" id="ARBA00023316"/>
    </source>
</evidence>
<feature type="domain" description="Glycosyl hydrolase family 81 C-terminal" evidence="11">
    <location>
        <begin position="473"/>
        <end position="808"/>
    </location>
</feature>
<name>F0WCX6_9STRA</name>
<evidence type="ECO:0000259" key="11">
    <source>
        <dbReference type="Pfam" id="PF17652"/>
    </source>
</evidence>
<evidence type="ECO:0000256" key="4">
    <source>
        <dbReference type="ARBA" id="ARBA00022801"/>
    </source>
</evidence>
<feature type="transmembrane region" description="Helical" evidence="9">
    <location>
        <begin position="27"/>
        <end position="45"/>
    </location>
</feature>
<dbReference type="PANTHER" id="PTHR31983:SF0">
    <property type="entry name" value="GLUCAN ENDO-1,3-BETA-D-GLUCOSIDASE 2"/>
    <property type="match status" value="1"/>
</dbReference>
<dbReference type="AlphaFoldDB" id="F0WCX6"/>
<evidence type="ECO:0000256" key="9">
    <source>
        <dbReference type="SAM" id="Phobius"/>
    </source>
</evidence>
<accession>F0WCX6</accession>
<keyword evidence="8" id="KW-0624">Polysaccharide degradation</keyword>
<evidence type="ECO:0000256" key="5">
    <source>
        <dbReference type="ARBA" id="ARBA00023277"/>
    </source>
</evidence>
<keyword evidence="9" id="KW-0812">Transmembrane</keyword>
<organism evidence="12">
    <name type="scientific">Albugo laibachii Nc14</name>
    <dbReference type="NCBI Taxonomy" id="890382"/>
    <lineage>
        <taxon>Eukaryota</taxon>
        <taxon>Sar</taxon>
        <taxon>Stramenopiles</taxon>
        <taxon>Oomycota</taxon>
        <taxon>Peronosporomycetes</taxon>
        <taxon>Albuginales</taxon>
        <taxon>Albuginaceae</taxon>
        <taxon>Albugo</taxon>
    </lineage>
</organism>
<dbReference type="PANTHER" id="PTHR31983">
    <property type="entry name" value="ENDO-1,3(4)-BETA-GLUCANASE 1"/>
    <property type="match status" value="1"/>
</dbReference>
<evidence type="ECO:0000259" key="10">
    <source>
        <dbReference type="Pfam" id="PF03639"/>
    </source>
</evidence>
<keyword evidence="4" id="KW-0378">Hydrolase</keyword>
<evidence type="ECO:0000313" key="12">
    <source>
        <dbReference type="EMBL" id="CCA19047.1"/>
    </source>
</evidence>
<protein>
    <recommendedName>
        <fullName evidence="3">glucan endo-1,3-beta-D-glucosidase</fullName>
        <ecNumber evidence="3">3.2.1.39</ecNumber>
    </recommendedName>
</protein>
<dbReference type="Pfam" id="PF03639">
    <property type="entry name" value="Glyco_hydro_81"/>
    <property type="match status" value="1"/>
</dbReference>
<dbReference type="GO" id="GO:0052861">
    <property type="term" value="F:endo-1,3(4)-beta-glucanase activity"/>
    <property type="evidence" value="ECO:0007669"/>
    <property type="project" value="InterPro"/>
</dbReference>
<dbReference type="PROSITE" id="PS52008">
    <property type="entry name" value="GH81"/>
    <property type="match status" value="1"/>
</dbReference>
<dbReference type="InterPro" id="IPR040451">
    <property type="entry name" value="GH81_N"/>
</dbReference>
<keyword evidence="6" id="KW-0326">Glycosidase</keyword>
<comment type="catalytic activity">
    <reaction evidence="1">
        <text>Hydrolysis of (1-&gt;3)-beta-D-glucosidic linkages in (1-&gt;3)-beta-D-glucans.</text>
        <dbReference type="EC" id="3.2.1.39"/>
    </reaction>
</comment>
<evidence type="ECO:0000256" key="6">
    <source>
        <dbReference type="ARBA" id="ARBA00023295"/>
    </source>
</evidence>
<dbReference type="InterPro" id="IPR040720">
    <property type="entry name" value="GH81_C"/>
</dbReference>
<reference evidence="12" key="2">
    <citation type="submission" date="2011-02" db="EMBL/GenBank/DDBJ databases">
        <authorList>
            <person name="MacLean D."/>
        </authorList>
    </citation>
    <scope>NUCLEOTIDE SEQUENCE</scope>
</reference>
<dbReference type="EMBL" id="FR824107">
    <property type="protein sequence ID" value="CCA19047.1"/>
    <property type="molecule type" value="Genomic_DNA"/>
</dbReference>
<proteinExistence type="inferred from homology"/>
<dbReference type="InterPro" id="IPR005200">
    <property type="entry name" value="Endo-beta-glucanase"/>
</dbReference>
<keyword evidence="7" id="KW-0961">Cell wall biogenesis/degradation</keyword>
<evidence type="ECO:0000256" key="1">
    <source>
        <dbReference type="ARBA" id="ARBA00000382"/>
    </source>
</evidence>
<reference evidence="12" key="1">
    <citation type="journal article" date="2011" name="PLoS Biol.">
        <title>Gene gain and loss during evolution of obligate parasitism in the white rust pathogen of Arabidopsis thaliana.</title>
        <authorList>
            <person name="Kemen E."/>
            <person name="Gardiner A."/>
            <person name="Schultz-Larsen T."/>
            <person name="Kemen A.C."/>
            <person name="Balmuth A.L."/>
            <person name="Robert-Seilaniantz A."/>
            <person name="Bailey K."/>
            <person name="Holub E."/>
            <person name="Studholme D.J."/>
            <person name="Maclean D."/>
            <person name="Jones J.D."/>
        </authorList>
    </citation>
    <scope>NUCLEOTIDE SEQUENCE</scope>
</reference>
<dbReference type="Gene3D" id="2.70.98.30">
    <property type="entry name" value="Golgi alpha-mannosidase II, domain 4"/>
    <property type="match status" value="1"/>
</dbReference>
<dbReference type="GO" id="GO:0042973">
    <property type="term" value="F:glucan endo-1,3-beta-D-glucosidase activity"/>
    <property type="evidence" value="ECO:0007669"/>
    <property type="project" value="UniProtKB-EC"/>
</dbReference>
<evidence type="ECO:0000256" key="2">
    <source>
        <dbReference type="ARBA" id="ARBA00010730"/>
    </source>
</evidence>
<comment type="similarity">
    <text evidence="2">Belongs to the glycosyl hydrolase 81 family.</text>
</comment>
<keyword evidence="9" id="KW-1133">Transmembrane helix</keyword>
<keyword evidence="9" id="KW-0472">Membrane</keyword>
<dbReference type="GO" id="GO:0071555">
    <property type="term" value="P:cell wall organization"/>
    <property type="evidence" value="ECO:0007669"/>
    <property type="project" value="UniProtKB-KW"/>
</dbReference>
<sequence length="817" mass="92199">MSTSPNNRETTPLLRARGWQARMSKSFILPLVVALVIVVSIYVSLRPSSKIAQSLPPITQLPTNSLDRSLPPFSLAKHKIPPKLIDRRRFPQAIPTNSFWSNLLVGDSHGLNVGSGEITLSPFTVRNLPQRLEISYGDTRRVVTNVSIFEVFHMDVGITGFRNVMEPGNKSIASESTRHATSREIVAFDALSVTVRYGFDVMESVITDTAPFIPPFQCMNVSLSRGAPYLTVRYHEVVPVLEFNGTIVRLNGQEIKDPLKPTQWTGRKFVIQALVYGATNGLAVPQKWILYFENARTLSLVSLNKISESTPYNQDGSLTTPTQARLIDSSLYSGVLRVTVVADDVMEPVLDQYAHIYPKSAKIDISAQEEKGFVGFSWDTDSFQPISIMKKGVNASSDLLMMANPHQVMTFSEMHITSNVFEVLDIKTGYRTLKSNMTAVVGRTWVLEENMTDIGFGMHQDIHLDFIPLHKDAIRESLYNDSKYVPKAEDPYFFGKEVNRQAKLVLIANALNESSVRDAILDQLQVWMTTWLTGSNSDPFVYDSVWGGICSQNGLDGIFWMTDFGNGWYNDHHFHYGYFLNTLAIILKFRPSYFKLHEAAIFSLVRDIANPEQEDPYFPFARHFSWFDGHSFASGMYTLDGGKSQESVSEAINAYYGVYLLGLALNMTSLTVMGQVLLSMEARAAEVYWQMPSWSTIYEPVYAANKMSGQIACTKVQYSTWFGPKPEHMHLINMIPFTPASTLFLKRRYIAEEYQVLLDQALRRPNYSVEELWKGYATLALALLDPSAAWDQLQQIQTFDDGNSRTNSLYWIAVQNH</sequence>
<dbReference type="Pfam" id="PF17652">
    <property type="entry name" value="Glyco_hydro81C"/>
    <property type="match status" value="1"/>
</dbReference>
<feature type="domain" description="Glycosyl hydrolase family 81 N-terminal" evidence="10">
    <location>
        <begin position="91"/>
        <end position="456"/>
    </location>
</feature>
<evidence type="ECO:0000256" key="8">
    <source>
        <dbReference type="ARBA" id="ARBA00023326"/>
    </source>
</evidence>
<dbReference type="Gene3D" id="1.20.5.420">
    <property type="entry name" value="Immunoglobulin FC, subunit C"/>
    <property type="match status" value="1"/>
</dbReference>